<dbReference type="PROSITE" id="PS50835">
    <property type="entry name" value="IG_LIKE"/>
    <property type="match status" value="1"/>
</dbReference>
<accession>A0A9P0H3Y1</accession>
<proteinExistence type="predicted"/>
<name>A0A9P0H3Y1_NEZVI</name>
<sequence>MECMARTGTYKSDLAAVGRLTFMTISFPPDIEDSLSSSDVITREGNNVTLSCSANGSPEPTIKWRRDDGQMININKSYSSNSLSLILTTRLGVSTEDYVTITVTSISFDHWFNIACYSLLCFAIIDYFKMPNNDNPLGNALKTLAEVSEFSILRKDLKINLLKAIDDIQNYVHYTSSILNQPTRNETINETTNLTPSYSQVSKPNRKLPLFNLIIKSKSKKDAEVLKREFKTVIKPKDLQIGINKISAKKDSIIVETNTPHEREIIQQKLQNAQDLVVRQANRRKPKLIFKDIDEEVTIENFTEHLVKQNAALEIDPSSIRPVIFLKNRRNNRIHAVIETDAATRTKLIYNKIGLGHKKHWAEDYWRIRRCTKCCKFHHSEDQCQGTTTFPTAAAAIG</sequence>
<dbReference type="Pfam" id="PF13927">
    <property type="entry name" value="Ig_3"/>
    <property type="match status" value="1"/>
</dbReference>
<feature type="domain" description="Ig-like" evidence="1">
    <location>
        <begin position="29"/>
        <end position="116"/>
    </location>
</feature>
<dbReference type="InterPro" id="IPR007110">
    <property type="entry name" value="Ig-like_dom"/>
</dbReference>
<keyword evidence="3" id="KW-1185">Reference proteome</keyword>
<dbReference type="Proteomes" id="UP001152798">
    <property type="component" value="Chromosome 2"/>
</dbReference>
<evidence type="ECO:0000313" key="3">
    <source>
        <dbReference type="Proteomes" id="UP001152798"/>
    </source>
</evidence>
<dbReference type="InterPro" id="IPR013783">
    <property type="entry name" value="Ig-like_fold"/>
</dbReference>
<dbReference type="EMBL" id="OV725078">
    <property type="protein sequence ID" value="CAH1393465.1"/>
    <property type="molecule type" value="Genomic_DNA"/>
</dbReference>
<evidence type="ECO:0000313" key="2">
    <source>
        <dbReference type="EMBL" id="CAH1393465.1"/>
    </source>
</evidence>
<gene>
    <name evidence="2" type="ORF">NEZAVI_LOCUS4136</name>
</gene>
<dbReference type="SUPFAM" id="SSF48726">
    <property type="entry name" value="Immunoglobulin"/>
    <property type="match status" value="1"/>
</dbReference>
<dbReference type="InterPro" id="IPR036179">
    <property type="entry name" value="Ig-like_dom_sf"/>
</dbReference>
<dbReference type="AlphaFoldDB" id="A0A9P0H3Y1"/>
<evidence type="ECO:0000259" key="1">
    <source>
        <dbReference type="PROSITE" id="PS50835"/>
    </source>
</evidence>
<organism evidence="2 3">
    <name type="scientific">Nezara viridula</name>
    <name type="common">Southern green stink bug</name>
    <name type="synonym">Cimex viridulus</name>
    <dbReference type="NCBI Taxonomy" id="85310"/>
    <lineage>
        <taxon>Eukaryota</taxon>
        <taxon>Metazoa</taxon>
        <taxon>Ecdysozoa</taxon>
        <taxon>Arthropoda</taxon>
        <taxon>Hexapoda</taxon>
        <taxon>Insecta</taxon>
        <taxon>Pterygota</taxon>
        <taxon>Neoptera</taxon>
        <taxon>Paraneoptera</taxon>
        <taxon>Hemiptera</taxon>
        <taxon>Heteroptera</taxon>
        <taxon>Panheteroptera</taxon>
        <taxon>Pentatomomorpha</taxon>
        <taxon>Pentatomoidea</taxon>
        <taxon>Pentatomidae</taxon>
        <taxon>Pentatominae</taxon>
        <taxon>Nezara</taxon>
    </lineage>
</organism>
<reference evidence="2" key="1">
    <citation type="submission" date="2022-01" db="EMBL/GenBank/DDBJ databases">
        <authorList>
            <person name="King R."/>
        </authorList>
    </citation>
    <scope>NUCLEOTIDE SEQUENCE</scope>
</reference>
<protein>
    <recommendedName>
        <fullName evidence="1">Ig-like domain-containing protein</fullName>
    </recommendedName>
</protein>
<dbReference type="OrthoDB" id="10012075at2759"/>
<dbReference type="Gene3D" id="2.60.40.10">
    <property type="entry name" value="Immunoglobulins"/>
    <property type="match status" value="1"/>
</dbReference>